<evidence type="ECO:0000256" key="3">
    <source>
        <dbReference type="ARBA" id="ARBA00022448"/>
    </source>
</evidence>
<dbReference type="Proteomes" id="UP000241462">
    <property type="component" value="Unassembled WGS sequence"/>
</dbReference>
<dbReference type="InterPro" id="IPR050495">
    <property type="entry name" value="ATG22/LtaA_families"/>
</dbReference>
<keyword evidence="13" id="KW-1185">Reference proteome</keyword>
<dbReference type="InterPro" id="IPR024671">
    <property type="entry name" value="Atg22-like"/>
</dbReference>
<feature type="region of interest" description="Disordered" evidence="11">
    <location>
        <begin position="126"/>
        <end position="150"/>
    </location>
</feature>
<evidence type="ECO:0000256" key="11">
    <source>
        <dbReference type="SAM" id="MobiDB-lite"/>
    </source>
</evidence>
<feature type="transmembrane region" description="Helical" evidence="10">
    <location>
        <begin position="284"/>
        <end position="312"/>
    </location>
</feature>
<dbReference type="GO" id="GO:0006914">
    <property type="term" value="P:autophagy"/>
    <property type="evidence" value="ECO:0007669"/>
    <property type="project" value="UniProtKB-KW"/>
</dbReference>
<evidence type="ECO:0000256" key="9">
    <source>
        <dbReference type="ARBA" id="ARBA00023136"/>
    </source>
</evidence>
<dbReference type="Pfam" id="PF11700">
    <property type="entry name" value="ATG22"/>
    <property type="match status" value="1"/>
</dbReference>
<keyword evidence="3 10" id="KW-0813">Transport</keyword>
<feature type="transmembrane region" description="Helical" evidence="10">
    <location>
        <begin position="516"/>
        <end position="538"/>
    </location>
</feature>
<dbReference type="GO" id="GO:0032974">
    <property type="term" value="P:amino acid transmembrane export from vacuole"/>
    <property type="evidence" value="ECO:0007669"/>
    <property type="project" value="InterPro"/>
</dbReference>
<feature type="transmembrane region" description="Helical" evidence="10">
    <location>
        <begin position="260"/>
        <end position="278"/>
    </location>
</feature>
<comment type="similarity">
    <text evidence="2 10">Belongs to the ATG22 family.</text>
</comment>
<evidence type="ECO:0000313" key="13">
    <source>
        <dbReference type="Proteomes" id="UP000241462"/>
    </source>
</evidence>
<dbReference type="AlphaFoldDB" id="A0A2T3AIZ3"/>
<feature type="transmembrane region" description="Helical" evidence="10">
    <location>
        <begin position="160"/>
        <end position="183"/>
    </location>
</feature>
<feature type="transmembrane region" description="Helical" evidence="10">
    <location>
        <begin position="478"/>
        <end position="496"/>
    </location>
</feature>
<evidence type="ECO:0000256" key="8">
    <source>
        <dbReference type="ARBA" id="ARBA00023006"/>
    </source>
</evidence>
<feature type="compositionally biased region" description="Acidic residues" evidence="11">
    <location>
        <begin position="711"/>
        <end position="726"/>
    </location>
</feature>
<feature type="compositionally biased region" description="Basic and acidic residues" evidence="11">
    <location>
        <begin position="57"/>
        <end position="67"/>
    </location>
</feature>
<evidence type="ECO:0000256" key="6">
    <source>
        <dbReference type="ARBA" id="ARBA00022970"/>
    </source>
</evidence>
<evidence type="ECO:0000256" key="1">
    <source>
        <dbReference type="ARBA" id="ARBA00004128"/>
    </source>
</evidence>
<dbReference type="InterPro" id="IPR044738">
    <property type="entry name" value="Atg22"/>
</dbReference>
<feature type="transmembrane region" description="Helical" evidence="10">
    <location>
        <begin position="387"/>
        <end position="407"/>
    </location>
</feature>
<evidence type="ECO:0000256" key="2">
    <source>
        <dbReference type="ARBA" id="ARBA00006978"/>
    </source>
</evidence>
<feature type="transmembrane region" description="Helical" evidence="10">
    <location>
        <begin position="620"/>
        <end position="643"/>
    </location>
</feature>
<feature type="compositionally biased region" description="Low complexity" evidence="11">
    <location>
        <begin position="128"/>
        <end position="141"/>
    </location>
</feature>
<reference evidence="12 13" key="1">
    <citation type="journal article" date="2018" name="Mycol. Prog.">
        <title>Coniella lustricola, a new species from submerged detritus.</title>
        <authorList>
            <person name="Raudabaugh D.B."/>
            <person name="Iturriaga T."/>
            <person name="Carver A."/>
            <person name="Mondo S."/>
            <person name="Pangilinan J."/>
            <person name="Lipzen A."/>
            <person name="He G."/>
            <person name="Amirebrahimi M."/>
            <person name="Grigoriev I.V."/>
            <person name="Miller A.N."/>
        </authorList>
    </citation>
    <scope>NUCLEOTIDE SEQUENCE [LARGE SCALE GENOMIC DNA]</scope>
    <source>
        <strain evidence="12 13">B22-T-1</strain>
    </source>
</reference>
<dbReference type="FunCoup" id="A0A2T3AIZ3">
    <property type="interactions" value="23"/>
</dbReference>
<dbReference type="CDD" id="cd17483">
    <property type="entry name" value="MFS_Atg22_like"/>
    <property type="match status" value="1"/>
</dbReference>
<proteinExistence type="inferred from homology"/>
<keyword evidence="9 10" id="KW-0472">Membrane</keyword>
<evidence type="ECO:0000313" key="12">
    <source>
        <dbReference type="EMBL" id="PSR99386.1"/>
    </source>
</evidence>
<accession>A0A2T3AIZ3</accession>
<dbReference type="Gene3D" id="1.20.1250.20">
    <property type="entry name" value="MFS general substrate transporter like domains"/>
    <property type="match status" value="1"/>
</dbReference>
<dbReference type="OrthoDB" id="192733at2759"/>
<keyword evidence="6 10" id="KW-0029">Amino-acid transport</keyword>
<feature type="transmembrane region" description="Helical" evidence="10">
    <location>
        <begin position="413"/>
        <end position="437"/>
    </location>
</feature>
<feature type="transmembrane region" description="Helical" evidence="10">
    <location>
        <begin position="550"/>
        <end position="569"/>
    </location>
</feature>
<comment type="function">
    <text evidence="10">Vacuolar effluxer which mediate the efflux of amino acids resulting from autophagic degradation. The release of autophagic amino acids allows the maintenance of protein synthesis and viability during nitrogen starvation.</text>
</comment>
<keyword evidence="7 10" id="KW-1133">Transmembrane helix</keyword>
<evidence type="ECO:0000256" key="10">
    <source>
        <dbReference type="RuleBase" id="RU363073"/>
    </source>
</evidence>
<dbReference type="STRING" id="2025994.A0A2T3AIZ3"/>
<dbReference type="GO" id="GO:0005774">
    <property type="term" value="C:vacuolar membrane"/>
    <property type="evidence" value="ECO:0007669"/>
    <property type="project" value="UniProtKB-SubCell"/>
</dbReference>
<dbReference type="InterPro" id="IPR036259">
    <property type="entry name" value="MFS_trans_sf"/>
</dbReference>
<gene>
    <name evidence="12" type="ORF">BD289DRAFT_424107</name>
</gene>
<dbReference type="PANTHER" id="PTHR23519">
    <property type="entry name" value="AUTOPHAGY-RELATED PROTEIN 22"/>
    <property type="match status" value="1"/>
</dbReference>
<feature type="transmembrane region" description="Helical" evidence="10">
    <location>
        <begin position="228"/>
        <end position="248"/>
    </location>
</feature>
<dbReference type="EMBL" id="KZ678384">
    <property type="protein sequence ID" value="PSR99386.1"/>
    <property type="molecule type" value="Genomic_DNA"/>
</dbReference>
<evidence type="ECO:0000256" key="7">
    <source>
        <dbReference type="ARBA" id="ARBA00022989"/>
    </source>
</evidence>
<comment type="subcellular location">
    <subcellularLocation>
        <location evidence="1 10">Vacuole membrane</location>
        <topology evidence="1 10">Multi-pass membrane protein</topology>
    </subcellularLocation>
</comment>
<feature type="transmembrane region" description="Helical" evidence="10">
    <location>
        <begin position="589"/>
        <end position="608"/>
    </location>
</feature>
<feature type="transmembrane region" description="Helical" evidence="10">
    <location>
        <begin position="649"/>
        <end position="670"/>
    </location>
</feature>
<feature type="compositionally biased region" description="Polar residues" evidence="11">
    <location>
        <begin position="39"/>
        <end position="56"/>
    </location>
</feature>
<feature type="region of interest" description="Disordered" evidence="11">
    <location>
        <begin position="1"/>
        <end position="81"/>
    </location>
</feature>
<protein>
    <recommendedName>
        <fullName evidence="10">Autophagy-related protein</fullName>
    </recommendedName>
</protein>
<keyword evidence="8 10" id="KW-0072">Autophagy</keyword>
<dbReference type="SUPFAM" id="SSF103473">
    <property type="entry name" value="MFS general substrate transporter"/>
    <property type="match status" value="1"/>
</dbReference>
<organism evidence="12 13">
    <name type="scientific">Coniella lustricola</name>
    <dbReference type="NCBI Taxonomy" id="2025994"/>
    <lineage>
        <taxon>Eukaryota</taxon>
        <taxon>Fungi</taxon>
        <taxon>Dikarya</taxon>
        <taxon>Ascomycota</taxon>
        <taxon>Pezizomycotina</taxon>
        <taxon>Sordariomycetes</taxon>
        <taxon>Sordariomycetidae</taxon>
        <taxon>Diaporthales</taxon>
        <taxon>Schizoparmaceae</taxon>
        <taxon>Coniella</taxon>
    </lineage>
</organism>
<sequence length="726" mass="79511">MAPHNAPMDTIGSGSRQRQRQHRHQQPRPAPPPLPRVLSTHSYASKASYRTQSSASKADDELSRASDFDDEEDEHDNDEHEPAGLIFDASFHNHTYTTYIHHHHHHHTTCDTCNQTYNTHAHAHAHLHAASPAMSSTAATPLRYPGEDTRPTSRKELRGWYMYAFAAETYVICAIGSFIPILLESLARENGTLLRTGEPCGASDDKMNEDAKQCVVHILGVEINTASFAMYTFSISVLVQALLVVSISSAADHGQYRKKLLLGFAWLGSCSVMLYIFVSKELYLLAAFLAILSNVAFGASSVLLNSFLPLLVRHHPKIQFISEPQQVGAQGADDDSDSDETRTLADNNSMTGLLHDEPGNGLTRVITHEDLTSHELKLSTEISAKGIGIGYAAGLFVQCVSIFILVQLHSTTWSLRVVLFIVGAWWALFTIPAAFWLRPRPGPPLPAQKGRSGIRALASYTVFAWKSLFRTVKLARRLVDIMLFLGAWFLLSDAIATSSSTAILFAKTTLQMQSWALGLLGVISTVTGIAGALSWSYISRRFSLKPHQTLLACIALFELIPVYGLLGYLPFIQAWGVGGLQHPGEMFPLAAVYGFIMGGISSYCRAVYGELIPPGSEAAFYALYAITDKGSSVFGPFIVASIIEGTGEIRPAFWFLAVLVGLPAPLIYFVDAERGKLEAERLVDSMKGSGSQTAEPHEAWENQAMLGGQQEECDRDSDVDVDVEAR</sequence>
<name>A0A2T3AIZ3_9PEZI</name>
<keyword evidence="5 10" id="KW-0812">Transmembrane</keyword>
<evidence type="ECO:0000256" key="4">
    <source>
        <dbReference type="ARBA" id="ARBA00022554"/>
    </source>
</evidence>
<keyword evidence="4 10" id="KW-0926">Vacuole</keyword>
<dbReference type="InParanoid" id="A0A2T3AIZ3"/>
<dbReference type="PANTHER" id="PTHR23519:SF1">
    <property type="entry name" value="AUTOPHAGY-RELATED PROTEIN 22"/>
    <property type="match status" value="1"/>
</dbReference>
<evidence type="ECO:0000256" key="5">
    <source>
        <dbReference type="ARBA" id="ARBA00022692"/>
    </source>
</evidence>
<feature type="region of interest" description="Disordered" evidence="11">
    <location>
        <begin position="687"/>
        <end position="726"/>
    </location>
</feature>
<feature type="compositionally biased region" description="Basic residues" evidence="11">
    <location>
        <begin position="17"/>
        <end position="26"/>
    </location>
</feature>